<name>F4L3A6_HALH1</name>
<sequence length="186" mass="21689">MRPIDSICLCLLACLMTCCKARDNACSVAQQYFFKRVDKIDLSQFYGLYITLRGKNSDGSMRIRAIELRLENGERIGIPGYEFDVKEASPDVFSNIIKFAKHFGQKEEDAMSFCIEYCRKMTKIVNKLRVQEIKSNLELGEFIIFRFSSDCALVYKKKNANVKNSKWQSVFSDKNKISEQWYFLKF</sequence>
<dbReference type="AlphaFoldDB" id="F4L3A6"/>
<proteinExistence type="predicted"/>
<dbReference type="KEGG" id="hhy:Halhy_3890"/>
<reference key="2">
    <citation type="submission" date="2011-04" db="EMBL/GenBank/DDBJ databases">
        <title>Complete sequence of chromosome of Haliscomenobacter hydrossis DSM 1100.</title>
        <authorList>
            <consortium name="US DOE Joint Genome Institute (JGI-PGF)"/>
            <person name="Lucas S."/>
            <person name="Han J."/>
            <person name="Lapidus A."/>
            <person name="Bruce D."/>
            <person name="Goodwin L."/>
            <person name="Pitluck S."/>
            <person name="Peters L."/>
            <person name="Kyrpides N."/>
            <person name="Mavromatis K."/>
            <person name="Ivanova N."/>
            <person name="Ovchinnikova G."/>
            <person name="Pagani I."/>
            <person name="Daligault H."/>
            <person name="Detter J.C."/>
            <person name="Han C."/>
            <person name="Land M."/>
            <person name="Hauser L."/>
            <person name="Markowitz V."/>
            <person name="Cheng J.-F."/>
            <person name="Hugenholtz P."/>
            <person name="Woyke T."/>
            <person name="Wu D."/>
            <person name="Verbarg S."/>
            <person name="Frueling A."/>
            <person name="Brambilla E."/>
            <person name="Klenk H.-P."/>
            <person name="Eisen J.A."/>
        </authorList>
    </citation>
    <scope>NUCLEOTIDE SEQUENCE</scope>
    <source>
        <strain>DSM 1100</strain>
    </source>
</reference>
<feature type="chain" id="PRO_5003310613" description="Lipoprotein" evidence="1">
    <location>
        <begin position="22"/>
        <end position="186"/>
    </location>
</feature>
<dbReference type="Proteomes" id="UP000008461">
    <property type="component" value="Chromosome"/>
</dbReference>
<evidence type="ECO:0000256" key="1">
    <source>
        <dbReference type="SAM" id="SignalP"/>
    </source>
</evidence>
<dbReference type="HOGENOM" id="CLU_1452543_0_0_10"/>
<dbReference type="STRING" id="760192.Halhy_3890"/>
<dbReference type="RefSeq" id="WP_013766279.1">
    <property type="nucleotide sequence ID" value="NC_015510.1"/>
</dbReference>
<reference evidence="2 3" key="1">
    <citation type="journal article" date="2011" name="Stand. Genomic Sci.">
        <title>Complete genome sequence of Haliscomenobacter hydrossis type strain (O).</title>
        <authorList>
            <consortium name="US DOE Joint Genome Institute (JGI-PGF)"/>
            <person name="Daligault H."/>
            <person name="Lapidus A."/>
            <person name="Zeytun A."/>
            <person name="Nolan M."/>
            <person name="Lucas S."/>
            <person name="Del Rio T.G."/>
            <person name="Tice H."/>
            <person name="Cheng J.F."/>
            <person name="Tapia R."/>
            <person name="Han C."/>
            <person name="Goodwin L."/>
            <person name="Pitluck S."/>
            <person name="Liolios K."/>
            <person name="Pagani I."/>
            <person name="Ivanova N."/>
            <person name="Huntemann M."/>
            <person name="Mavromatis K."/>
            <person name="Mikhailova N."/>
            <person name="Pati A."/>
            <person name="Chen A."/>
            <person name="Palaniappan K."/>
            <person name="Land M."/>
            <person name="Hauser L."/>
            <person name="Brambilla E.M."/>
            <person name="Rohde M."/>
            <person name="Verbarg S."/>
            <person name="Goker M."/>
            <person name="Bristow J."/>
            <person name="Eisen J.A."/>
            <person name="Markowitz V."/>
            <person name="Hugenholtz P."/>
            <person name="Kyrpides N.C."/>
            <person name="Klenk H.P."/>
            <person name="Woyke T."/>
        </authorList>
    </citation>
    <scope>NUCLEOTIDE SEQUENCE [LARGE SCALE GENOMIC DNA]</scope>
    <source>
        <strain evidence="3">ATCC 27775 / DSM 1100 / LMG 10767 / O</strain>
    </source>
</reference>
<evidence type="ECO:0008006" key="4">
    <source>
        <dbReference type="Google" id="ProtNLM"/>
    </source>
</evidence>
<feature type="signal peptide" evidence="1">
    <location>
        <begin position="1"/>
        <end position="21"/>
    </location>
</feature>
<accession>F4L3A6</accession>
<gene>
    <name evidence="2" type="ordered locus">Halhy_3890</name>
</gene>
<protein>
    <recommendedName>
        <fullName evidence="4">Lipoprotein</fullName>
    </recommendedName>
</protein>
<keyword evidence="1" id="KW-0732">Signal</keyword>
<keyword evidence="3" id="KW-1185">Reference proteome</keyword>
<dbReference type="EMBL" id="CP002691">
    <property type="protein sequence ID" value="AEE51740.1"/>
    <property type="molecule type" value="Genomic_DNA"/>
</dbReference>
<evidence type="ECO:0000313" key="2">
    <source>
        <dbReference type="EMBL" id="AEE51740.1"/>
    </source>
</evidence>
<organism evidence="2 3">
    <name type="scientific">Haliscomenobacter hydrossis (strain ATCC 27775 / DSM 1100 / LMG 10767 / O)</name>
    <dbReference type="NCBI Taxonomy" id="760192"/>
    <lineage>
        <taxon>Bacteria</taxon>
        <taxon>Pseudomonadati</taxon>
        <taxon>Bacteroidota</taxon>
        <taxon>Saprospiria</taxon>
        <taxon>Saprospirales</taxon>
        <taxon>Haliscomenobacteraceae</taxon>
        <taxon>Haliscomenobacter</taxon>
    </lineage>
</organism>
<evidence type="ECO:0000313" key="3">
    <source>
        <dbReference type="Proteomes" id="UP000008461"/>
    </source>
</evidence>